<dbReference type="GO" id="GO:0016491">
    <property type="term" value="F:oxidoreductase activity"/>
    <property type="evidence" value="ECO:0007669"/>
    <property type="project" value="UniProtKB-KW"/>
</dbReference>
<comment type="similarity">
    <text evidence="1 2">Belongs to the iron/ascorbate-dependent oxidoreductase family.</text>
</comment>
<dbReference type="Proteomes" id="UP000799424">
    <property type="component" value="Unassembled WGS sequence"/>
</dbReference>
<dbReference type="InterPro" id="IPR005123">
    <property type="entry name" value="Oxoglu/Fe-dep_dioxygenase_dom"/>
</dbReference>
<dbReference type="InterPro" id="IPR027443">
    <property type="entry name" value="IPNS-like_sf"/>
</dbReference>
<evidence type="ECO:0000256" key="1">
    <source>
        <dbReference type="ARBA" id="ARBA00008056"/>
    </source>
</evidence>
<proteinExistence type="inferred from homology"/>
<evidence type="ECO:0000313" key="5">
    <source>
        <dbReference type="Proteomes" id="UP000799424"/>
    </source>
</evidence>
<keyword evidence="5" id="KW-1185">Reference proteome</keyword>
<organism evidence="4 5">
    <name type="scientific">Ophiobolus disseminans</name>
    <dbReference type="NCBI Taxonomy" id="1469910"/>
    <lineage>
        <taxon>Eukaryota</taxon>
        <taxon>Fungi</taxon>
        <taxon>Dikarya</taxon>
        <taxon>Ascomycota</taxon>
        <taxon>Pezizomycotina</taxon>
        <taxon>Dothideomycetes</taxon>
        <taxon>Pleosporomycetidae</taxon>
        <taxon>Pleosporales</taxon>
        <taxon>Pleosporineae</taxon>
        <taxon>Phaeosphaeriaceae</taxon>
        <taxon>Ophiobolus</taxon>
    </lineage>
</organism>
<keyword evidence="2" id="KW-0560">Oxidoreductase</keyword>
<accession>A0A6A7AIW4</accession>
<sequence>MVAQINMEEFYPAPWPENVPTIELEKISMRKLMELDEEECARVFRICTSEGFFYLDMLDHPKGREMYENACLACQVGRDVFPHKTVEEKRTYMKRPELGVFDRGYFTQFVDKDGLAMFTEYINIPQWEMLTSEKTDFELPPWLAPHANSFKETLESGNMVANVVLSVLEKELKLPTGTFTDMHQLYDSSSDFLRVLRYPGAKPGNQDPLGFPAHKDATSVSILFTWLGGLQITKKDAMTAQGAESEENWLWVKPMPGCAIVNLGDAMEVFTNQVLKSGKHRVVKAPGAQKPFDKYSVLIGTRPKNDVLMKPLSSPVIPQAETNGNGAAPAVLTSKDWGAMKVRMVGEAMAKHAKKEAVY</sequence>
<dbReference type="GO" id="GO:0046872">
    <property type="term" value="F:metal ion binding"/>
    <property type="evidence" value="ECO:0007669"/>
    <property type="project" value="UniProtKB-KW"/>
</dbReference>
<dbReference type="PROSITE" id="PS51471">
    <property type="entry name" value="FE2OG_OXY"/>
    <property type="match status" value="1"/>
</dbReference>
<dbReference type="Gene3D" id="2.60.120.330">
    <property type="entry name" value="B-lactam Antibiotic, Isopenicillin N Synthase, Chain"/>
    <property type="match status" value="1"/>
</dbReference>
<gene>
    <name evidence="4" type="ORF">CC86DRAFT_390642</name>
</gene>
<protein>
    <submittedName>
        <fullName evidence="4">Oxidoreductase</fullName>
    </submittedName>
</protein>
<evidence type="ECO:0000256" key="2">
    <source>
        <dbReference type="RuleBase" id="RU003682"/>
    </source>
</evidence>
<reference evidence="4" key="1">
    <citation type="journal article" date="2020" name="Stud. Mycol.">
        <title>101 Dothideomycetes genomes: a test case for predicting lifestyles and emergence of pathogens.</title>
        <authorList>
            <person name="Haridas S."/>
            <person name="Albert R."/>
            <person name="Binder M."/>
            <person name="Bloem J."/>
            <person name="Labutti K."/>
            <person name="Salamov A."/>
            <person name="Andreopoulos B."/>
            <person name="Baker S."/>
            <person name="Barry K."/>
            <person name="Bills G."/>
            <person name="Bluhm B."/>
            <person name="Cannon C."/>
            <person name="Castanera R."/>
            <person name="Culley D."/>
            <person name="Daum C."/>
            <person name="Ezra D."/>
            <person name="Gonzalez J."/>
            <person name="Henrissat B."/>
            <person name="Kuo A."/>
            <person name="Liang C."/>
            <person name="Lipzen A."/>
            <person name="Lutzoni F."/>
            <person name="Magnuson J."/>
            <person name="Mondo S."/>
            <person name="Nolan M."/>
            <person name="Ohm R."/>
            <person name="Pangilinan J."/>
            <person name="Park H.-J."/>
            <person name="Ramirez L."/>
            <person name="Alfaro M."/>
            <person name="Sun H."/>
            <person name="Tritt A."/>
            <person name="Yoshinaga Y."/>
            <person name="Zwiers L.-H."/>
            <person name="Turgeon B."/>
            <person name="Goodwin S."/>
            <person name="Spatafora J."/>
            <person name="Crous P."/>
            <person name="Grigoriev I."/>
        </authorList>
    </citation>
    <scope>NUCLEOTIDE SEQUENCE</scope>
    <source>
        <strain evidence="4">CBS 113818</strain>
    </source>
</reference>
<feature type="domain" description="Fe2OG dioxygenase" evidence="3">
    <location>
        <begin position="189"/>
        <end position="303"/>
    </location>
</feature>
<dbReference type="Pfam" id="PF03171">
    <property type="entry name" value="2OG-FeII_Oxy"/>
    <property type="match status" value="1"/>
</dbReference>
<keyword evidence="2" id="KW-0408">Iron</keyword>
<dbReference type="OrthoDB" id="288590at2759"/>
<dbReference type="SUPFAM" id="SSF51197">
    <property type="entry name" value="Clavaminate synthase-like"/>
    <property type="match status" value="1"/>
</dbReference>
<keyword evidence="2" id="KW-0479">Metal-binding</keyword>
<dbReference type="InterPro" id="IPR050231">
    <property type="entry name" value="Iron_ascorbate_oxido_reductase"/>
</dbReference>
<dbReference type="AlphaFoldDB" id="A0A6A7AIW4"/>
<dbReference type="EMBL" id="MU006217">
    <property type="protein sequence ID" value="KAF2832648.1"/>
    <property type="molecule type" value="Genomic_DNA"/>
</dbReference>
<evidence type="ECO:0000259" key="3">
    <source>
        <dbReference type="PROSITE" id="PS51471"/>
    </source>
</evidence>
<name>A0A6A7AIW4_9PLEO</name>
<dbReference type="PANTHER" id="PTHR47990">
    <property type="entry name" value="2-OXOGLUTARATE (2OG) AND FE(II)-DEPENDENT OXYGENASE SUPERFAMILY PROTEIN-RELATED"/>
    <property type="match status" value="1"/>
</dbReference>
<evidence type="ECO:0000313" key="4">
    <source>
        <dbReference type="EMBL" id="KAF2832648.1"/>
    </source>
</evidence>
<dbReference type="InterPro" id="IPR044861">
    <property type="entry name" value="IPNS-like_FE2OG_OXY"/>
</dbReference>